<evidence type="ECO:0000256" key="6">
    <source>
        <dbReference type="SAM" id="Phobius"/>
    </source>
</evidence>
<dbReference type="AlphaFoldDB" id="A0A7C7ZDN8"/>
<evidence type="ECO:0000256" key="5">
    <source>
        <dbReference type="SAM" id="MobiDB-lite"/>
    </source>
</evidence>
<evidence type="ECO:0000256" key="4">
    <source>
        <dbReference type="ARBA" id="ARBA00023136"/>
    </source>
</evidence>
<keyword evidence="3 6" id="KW-1133">Transmembrane helix</keyword>
<evidence type="ECO:0000259" key="7">
    <source>
        <dbReference type="Pfam" id="PF05154"/>
    </source>
</evidence>
<dbReference type="Proteomes" id="UP000589516">
    <property type="component" value="Unassembled WGS sequence"/>
</dbReference>
<dbReference type="EMBL" id="DUAV01000025">
    <property type="protein sequence ID" value="HIG63654.1"/>
    <property type="molecule type" value="Genomic_DNA"/>
</dbReference>
<protein>
    <submittedName>
        <fullName evidence="9">NINE protein</fullName>
    </submittedName>
</protein>
<feature type="region of interest" description="Disordered" evidence="5">
    <location>
        <begin position="97"/>
        <end position="116"/>
    </location>
</feature>
<dbReference type="Pfam" id="PF05154">
    <property type="entry name" value="TM2"/>
    <property type="match status" value="1"/>
</dbReference>
<keyword evidence="2 6" id="KW-0812">Transmembrane</keyword>
<comment type="subcellular location">
    <subcellularLocation>
        <location evidence="1">Membrane</location>
        <topology evidence="1">Multi-pass membrane protein</topology>
    </subcellularLocation>
</comment>
<dbReference type="Pfam" id="PF09851">
    <property type="entry name" value="SHOCT"/>
    <property type="match status" value="1"/>
</dbReference>
<dbReference type="InterPro" id="IPR007829">
    <property type="entry name" value="TM2"/>
</dbReference>
<feature type="transmembrane region" description="Helical" evidence="6">
    <location>
        <begin position="46"/>
        <end position="74"/>
    </location>
</feature>
<reference evidence="10" key="1">
    <citation type="journal article" date="2019" name="bioRxiv">
        <title>Genome diversification in globally distributed novel marine Proteobacteria is linked to environmental adaptation.</title>
        <authorList>
            <person name="Zhou Z."/>
            <person name="Tran P.Q."/>
            <person name="Kieft K."/>
            <person name="Anantharaman K."/>
        </authorList>
    </citation>
    <scope>NUCLEOTIDE SEQUENCE [LARGE SCALE GENOMIC DNA]</scope>
</reference>
<name>A0A7C7ZDN8_9ARCH</name>
<evidence type="ECO:0000313" key="9">
    <source>
        <dbReference type="EMBL" id="HIG63654.1"/>
    </source>
</evidence>
<proteinExistence type="predicted"/>
<evidence type="ECO:0000313" key="10">
    <source>
        <dbReference type="Proteomes" id="UP000589516"/>
    </source>
</evidence>
<feature type="domain" description="TM2" evidence="7">
    <location>
        <begin position="18"/>
        <end position="70"/>
    </location>
</feature>
<feature type="transmembrane region" description="Helical" evidence="6">
    <location>
        <begin position="21"/>
        <end position="40"/>
    </location>
</feature>
<dbReference type="GO" id="GO:0016020">
    <property type="term" value="C:membrane"/>
    <property type="evidence" value="ECO:0007669"/>
    <property type="project" value="UniProtKB-SubCell"/>
</dbReference>
<organism evidence="9 10">
    <name type="scientific">Marine Group III euryarchaeote</name>
    <dbReference type="NCBI Taxonomy" id="2173149"/>
    <lineage>
        <taxon>Archaea</taxon>
        <taxon>Methanobacteriati</taxon>
        <taxon>Thermoplasmatota</taxon>
        <taxon>Thermoplasmata</taxon>
        <taxon>Candidatus Thermoprofundales</taxon>
    </lineage>
</organism>
<sequence length="146" mass="15946">MDRHDLQYGDNTQVLAPQKDKLVAGILGIVIGGLGIHRFYLGYIGIGIAQIIVTLITFGLGAIWGFIEGILILVQDDWTDAQGRPLKGNEATNYLSDPSAQSAWPAPSSQQQSGDRVSQLKELGELKKAGVLTEDEFAREKQKILR</sequence>
<accession>A0A7C7ZDN8</accession>
<evidence type="ECO:0000259" key="8">
    <source>
        <dbReference type="Pfam" id="PF09851"/>
    </source>
</evidence>
<dbReference type="InterPro" id="IPR018649">
    <property type="entry name" value="SHOCT"/>
</dbReference>
<feature type="compositionally biased region" description="Low complexity" evidence="5">
    <location>
        <begin position="97"/>
        <end position="113"/>
    </location>
</feature>
<evidence type="ECO:0000256" key="2">
    <source>
        <dbReference type="ARBA" id="ARBA00022692"/>
    </source>
</evidence>
<evidence type="ECO:0000256" key="1">
    <source>
        <dbReference type="ARBA" id="ARBA00004141"/>
    </source>
</evidence>
<comment type="caution">
    <text evidence="9">The sequence shown here is derived from an EMBL/GenBank/DDBJ whole genome shotgun (WGS) entry which is preliminary data.</text>
</comment>
<evidence type="ECO:0000256" key="3">
    <source>
        <dbReference type="ARBA" id="ARBA00022989"/>
    </source>
</evidence>
<feature type="domain" description="SHOCT" evidence="8">
    <location>
        <begin position="118"/>
        <end position="145"/>
    </location>
</feature>
<gene>
    <name evidence="9" type="ORF">EYQ16_03960</name>
</gene>
<keyword evidence="4 6" id="KW-0472">Membrane</keyword>